<evidence type="ECO:0000256" key="6">
    <source>
        <dbReference type="ARBA" id="ARBA00022692"/>
    </source>
</evidence>
<dbReference type="PANTHER" id="PTHR24062">
    <property type="entry name" value="VOMERONASAL TYPE-1 RECEPTOR"/>
    <property type="match status" value="1"/>
</dbReference>
<feature type="transmembrane region" description="Helical" evidence="13">
    <location>
        <begin position="224"/>
        <end position="248"/>
    </location>
</feature>
<reference evidence="15" key="2">
    <citation type="submission" date="2025-09" db="UniProtKB">
        <authorList>
            <consortium name="Ensembl"/>
        </authorList>
    </citation>
    <scope>IDENTIFICATION</scope>
</reference>
<dbReference type="GO" id="GO:0007606">
    <property type="term" value="P:sensory perception of chemical stimulus"/>
    <property type="evidence" value="ECO:0007669"/>
    <property type="project" value="UniProtKB-ARBA"/>
</dbReference>
<protein>
    <recommendedName>
        <fullName evidence="13">Vomeronasal type-1 receptor</fullName>
    </recommendedName>
</protein>
<dbReference type="AlphaFoldDB" id="A0A8D2KCE7"/>
<sequence>MAANDVAVGIIFLAQTVVGALGNSSLLLHYLVLYFTGCRVRHTDLILQHLIMANLLTLLCRRVPQTVATITAFGLKYFLSDFACKLILYIQRVGRSVSILITCLLSIFQNITISPMNSCWKDLKGRAPKYIGFSISLCWILYMVVNSIFPLYMFTKWSRKNTTEKRDHGYCLFIFPEVVFSILMIWSSGSMVLLLYRHKQRVQHIHSIKVSPRTSPESRATQKILVLVGIFVSFYTLSSLLSVHIALFSSWEGWLVNINELISVCFPMVSPFILMSHETTPFKVSIKEWMNKENLVEIVNRISFSYKD</sequence>
<keyword evidence="7 13" id="KW-1133">Transmembrane helix</keyword>
<dbReference type="PRINTS" id="PR01534">
    <property type="entry name" value="VOMERONASL1R"/>
</dbReference>
<keyword evidence="10 13" id="KW-0675">Receptor</keyword>
<evidence type="ECO:0000256" key="5">
    <source>
        <dbReference type="ARBA" id="ARBA00022507"/>
    </source>
</evidence>
<feature type="transmembrane region" description="Helical" evidence="13">
    <location>
        <begin position="6"/>
        <end position="33"/>
    </location>
</feature>
<dbReference type="Ensembl" id="ENSUPAT00010002842.1">
    <property type="protein sequence ID" value="ENSUPAP00010002450.1"/>
    <property type="gene ID" value="ENSUPAG00010002042.1"/>
</dbReference>
<feature type="transmembrane region" description="Helical" evidence="13">
    <location>
        <begin position="130"/>
        <end position="153"/>
    </location>
</feature>
<keyword evidence="5 13" id="KW-0589">Pheromone response</keyword>
<keyword evidence="12 13" id="KW-0807">Transducer</keyword>
<dbReference type="FunFam" id="1.20.1070.10:FF:000033">
    <property type="entry name" value="Vomeronasal type-1 receptor"/>
    <property type="match status" value="1"/>
</dbReference>
<evidence type="ECO:0000256" key="10">
    <source>
        <dbReference type="ARBA" id="ARBA00023170"/>
    </source>
</evidence>
<dbReference type="Proteomes" id="UP000694417">
    <property type="component" value="Unplaced"/>
</dbReference>
<keyword evidence="16" id="KW-1185">Reference proteome</keyword>
<dbReference type="GO" id="GO:0019236">
    <property type="term" value="P:response to pheromone"/>
    <property type="evidence" value="ECO:0007669"/>
    <property type="project" value="UniProtKB-KW"/>
</dbReference>
<evidence type="ECO:0000313" key="16">
    <source>
        <dbReference type="Proteomes" id="UP000694417"/>
    </source>
</evidence>
<comment type="subcellular location">
    <subcellularLocation>
        <location evidence="2 13">Cell membrane</location>
        <topology evidence="2 13">Multi-pass membrane protein</topology>
    </subcellularLocation>
</comment>
<feature type="transmembrane region" description="Helical" evidence="13">
    <location>
        <begin position="254"/>
        <end position="274"/>
    </location>
</feature>
<evidence type="ECO:0000256" key="12">
    <source>
        <dbReference type="ARBA" id="ARBA00023224"/>
    </source>
</evidence>
<evidence type="ECO:0000256" key="4">
    <source>
        <dbReference type="ARBA" id="ARBA00022475"/>
    </source>
</evidence>
<dbReference type="GeneTree" id="ENSGT00960000186612"/>
<keyword evidence="6 13" id="KW-0812">Transmembrane</keyword>
<dbReference type="InterPro" id="IPR004072">
    <property type="entry name" value="Vmron_rcpt_1"/>
</dbReference>
<evidence type="ECO:0000256" key="9">
    <source>
        <dbReference type="ARBA" id="ARBA00023136"/>
    </source>
</evidence>
<accession>A0A8D2KCE7</accession>
<comment type="function">
    <text evidence="1">Putative pheromone receptor.</text>
</comment>
<evidence type="ECO:0000256" key="1">
    <source>
        <dbReference type="ARBA" id="ARBA00003878"/>
    </source>
</evidence>
<dbReference type="GO" id="GO:0005886">
    <property type="term" value="C:plasma membrane"/>
    <property type="evidence" value="ECO:0007669"/>
    <property type="project" value="UniProtKB-SubCell"/>
</dbReference>
<comment type="similarity">
    <text evidence="3 13">Belongs to the G-protein coupled receptor 1 family.</text>
</comment>
<evidence type="ECO:0000256" key="7">
    <source>
        <dbReference type="ARBA" id="ARBA00022989"/>
    </source>
</evidence>
<keyword evidence="4 13" id="KW-1003">Cell membrane</keyword>
<evidence type="ECO:0000259" key="14">
    <source>
        <dbReference type="PROSITE" id="PS50262"/>
    </source>
</evidence>
<dbReference type="Gene3D" id="1.20.1070.10">
    <property type="entry name" value="Rhodopsin 7-helix transmembrane proteins"/>
    <property type="match status" value="1"/>
</dbReference>
<proteinExistence type="inferred from homology"/>
<keyword evidence="9 13" id="KW-0472">Membrane</keyword>
<name>A0A8D2KCE7_UROPR</name>
<reference evidence="15" key="1">
    <citation type="submission" date="2025-08" db="UniProtKB">
        <authorList>
            <consortium name="Ensembl"/>
        </authorList>
    </citation>
    <scope>IDENTIFICATION</scope>
</reference>
<evidence type="ECO:0000256" key="8">
    <source>
        <dbReference type="ARBA" id="ARBA00023040"/>
    </source>
</evidence>
<dbReference type="InterPro" id="IPR017452">
    <property type="entry name" value="GPCR_Rhodpsn_7TM"/>
</dbReference>
<evidence type="ECO:0000256" key="2">
    <source>
        <dbReference type="ARBA" id="ARBA00004651"/>
    </source>
</evidence>
<evidence type="ECO:0000256" key="13">
    <source>
        <dbReference type="RuleBase" id="RU364061"/>
    </source>
</evidence>
<evidence type="ECO:0000313" key="15">
    <source>
        <dbReference type="Ensembl" id="ENSUPAP00010002450.1"/>
    </source>
</evidence>
<feature type="domain" description="G-protein coupled receptors family 1 profile" evidence="14">
    <location>
        <begin position="22"/>
        <end position="274"/>
    </location>
</feature>
<dbReference type="PROSITE" id="PS50262">
    <property type="entry name" value="G_PROTEIN_RECEP_F1_2"/>
    <property type="match status" value="1"/>
</dbReference>
<dbReference type="GO" id="GO:0016503">
    <property type="term" value="F:pheromone receptor activity"/>
    <property type="evidence" value="ECO:0007669"/>
    <property type="project" value="InterPro"/>
</dbReference>
<dbReference type="SUPFAM" id="SSF81321">
    <property type="entry name" value="Family A G protein-coupled receptor-like"/>
    <property type="match status" value="1"/>
</dbReference>
<keyword evidence="11" id="KW-0325">Glycoprotein</keyword>
<dbReference type="Pfam" id="PF03402">
    <property type="entry name" value="V1R"/>
    <property type="match status" value="1"/>
</dbReference>
<evidence type="ECO:0000256" key="11">
    <source>
        <dbReference type="ARBA" id="ARBA00023180"/>
    </source>
</evidence>
<organism evidence="15 16">
    <name type="scientific">Urocitellus parryii</name>
    <name type="common">Arctic ground squirrel</name>
    <name type="synonym">Spermophilus parryii</name>
    <dbReference type="NCBI Taxonomy" id="9999"/>
    <lineage>
        <taxon>Eukaryota</taxon>
        <taxon>Metazoa</taxon>
        <taxon>Chordata</taxon>
        <taxon>Craniata</taxon>
        <taxon>Vertebrata</taxon>
        <taxon>Euteleostomi</taxon>
        <taxon>Mammalia</taxon>
        <taxon>Eutheria</taxon>
        <taxon>Euarchontoglires</taxon>
        <taxon>Glires</taxon>
        <taxon>Rodentia</taxon>
        <taxon>Sciuromorpha</taxon>
        <taxon>Sciuridae</taxon>
        <taxon>Xerinae</taxon>
        <taxon>Marmotini</taxon>
        <taxon>Urocitellus</taxon>
    </lineage>
</organism>
<keyword evidence="8 13" id="KW-0297">G-protein coupled receptor</keyword>
<evidence type="ECO:0000256" key="3">
    <source>
        <dbReference type="ARBA" id="ARBA00010663"/>
    </source>
</evidence>
<feature type="transmembrane region" description="Helical" evidence="13">
    <location>
        <begin position="173"/>
        <end position="196"/>
    </location>
</feature>